<sequence>MTQRPNRWTEPVALAATEDPARTTIVQNSSNLDAENSGKWITRKRKRDGKTPKESARIVGNSAQVHTTEIMDLIIPPKETLLSEIITRNQEAIYDSTKKRPLGCSSLRDLPPHLDKYKTTFGMIYEKGDRAGDLINPPRKRIDITNEELENHQHYLISHKHLFPGEQAHRNYKNFDDKQTFGMHTNCDPRGIHVRRAMDWTFNDSNNQHTTIMNKIQIDYKMKHDDILGKVRDPIRDTMKIPDDHIFGLFNKTNDTTVGQLLHGLLPRSISGLYTEKSSIHKQNEFNKKNRIQYSDRFKLMMSVIHHALRKAHYTHGPEIIAILSQLANKSNLIPMIDVRRIFNHFQVPLDEELTEHLFDLIAVPASNEMIKHVKECIKQNKENDITNEKHYHIENDVINWAVDWCKLSELLNWNNDKFMRNCCSGFTTIASNSSSSSVVQPEYYEDTENVHSRLQRAIQANIHHWTTTNSIYTGNLNGLINTHNWEILGEKSLQLDKLVPKFRRSTDHTHYGDEAGVGSIINPSIFTNYGLNNRDLLTLRNKQDILDLFTQANLCYLFNAPLSFNKVWQMALNLDKTLLGNKQPTTDEQVTLQSFKEALFKLHKDSDQQEDRS</sequence>
<reference evidence="3" key="2">
    <citation type="submission" date="2023-11" db="UniProtKB">
        <authorList>
            <consortium name="WormBaseParasite"/>
        </authorList>
    </citation>
    <scope>IDENTIFICATION</scope>
</reference>
<dbReference type="InterPro" id="IPR057428">
    <property type="entry name" value="EFHB_EF-hand_C"/>
</dbReference>
<dbReference type="AlphaFoldDB" id="A0AA85GIJ9"/>
<dbReference type="WBParaSite" id="SRDH1_96550.2">
    <property type="protein sequence ID" value="SRDH1_96550.2"/>
    <property type="gene ID" value="SRDH1_96550"/>
</dbReference>
<evidence type="ECO:0000313" key="3">
    <source>
        <dbReference type="WBParaSite" id="SRDH1_96550.2"/>
    </source>
</evidence>
<dbReference type="Pfam" id="PF25325">
    <property type="entry name" value="EF-hand_EFHB_C"/>
    <property type="match status" value="1"/>
</dbReference>
<feature type="domain" description="EFHB C-terminal EF-hand" evidence="1">
    <location>
        <begin position="520"/>
        <end position="605"/>
    </location>
</feature>
<proteinExistence type="predicted"/>
<dbReference type="Proteomes" id="UP000050792">
    <property type="component" value="Unassembled WGS sequence"/>
</dbReference>
<protein>
    <recommendedName>
        <fullName evidence="1">EFHB C-terminal EF-hand domain-containing protein</fullName>
    </recommendedName>
</protein>
<keyword evidence="2" id="KW-1185">Reference proteome</keyword>
<reference evidence="2" key="1">
    <citation type="submission" date="2022-06" db="EMBL/GenBank/DDBJ databases">
        <authorList>
            <person name="Berger JAMES D."/>
            <person name="Berger JAMES D."/>
        </authorList>
    </citation>
    <scope>NUCLEOTIDE SEQUENCE [LARGE SCALE GENOMIC DNA]</scope>
</reference>
<organism evidence="2 3">
    <name type="scientific">Schistosoma rodhaini</name>
    <dbReference type="NCBI Taxonomy" id="6188"/>
    <lineage>
        <taxon>Eukaryota</taxon>
        <taxon>Metazoa</taxon>
        <taxon>Spiralia</taxon>
        <taxon>Lophotrochozoa</taxon>
        <taxon>Platyhelminthes</taxon>
        <taxon>Trematoda</taxon>
        <taxon>Digenea</taxon>
        <taxon>Strigeidida</taxon>
        <taxon>Schistosomatoidea</taxon>
        <taxon>Schistosomatidae</taxon>
        <taxon>Schistosoma</taxon>
    </lineage>
</organism>
<name>A0AA85GIJ9_9TREM</name>
<evidence type="ECO:0000259" key="1">
    <source>
        <dbReference type="Pfam" id="PF25325"/>
    </source>
</evidence>
<accession>A0AA85GIJ9</accession>
<evidence type="ECO:0000313" key="2">
    <source>
        <dbReference type="Proteomes" id="UP000050792"/>
    </source>
</evidence>